<organism evidence="2 3">
    <name type="scientific">Nocardia pulmonis</name>
    <dbReference type="NCBI Taxonomy" id="2951408"/>
    <lineage>
        <taxon>Bacteria</taxon>
        <taxon>Bacillati</taxon>
        <taxon>Actinomycetota</taxon>
        <taxon>Actinomycetes</taxon>
        <taxon>Mycobacteriales</taxon>
        <taxon>Nocardiaceae</taxon>
        <taxon>Nocardia</taxon>
    </lineage>
</organism>
<dbReference type="EMBL" id="JAMRXG010000006">
    <property type="protein sequence ID" value="MCM6775009.1"/>
    <property type="molecule type" value="Genomic_DNA"/>
</dbReference>
<dbReference type="Pfam" id="PF00903">
    <property type="entry name" value="Glyoxalase"/>
    <property type="match status" value="1"/>
</dbReference>
<dbReference type="PANTHER" id="PTHR36437:SF2">
    <property type="entry name" value="GLYOXALASE_BLEOMYCIN RESISTANCE PROTEIN_DIOXYGENASE"/>
    <property type="match status" value="1"/>
</dbReference>
<name>A0A9X2E750_9NOCA</name>
<evidence type="ECO:0000313" key="3">
    <source>
        <dbReference type="Proteomes" id="UP001139157"/>
    </source>
</evidence>
<dbReference type="PROSITE" id="PS51819">
    <property type="entry name" value="VOC"/>
    <property type="match status" value="1"/>
</dbReference>
<dbReference type="AlphaFoldDB" id="A0A9X2E750"/>
<dbReference type="InterPro" id="IPR004360">
    <property type="entry name" value="Glyas_Fos-R_dOase_dom"/>
</dbReference>
<dbReference type="Gene3D" id="3.10.180.10">
    <property type="entry name" value="2,3-Dihydroxybiphenyl 1,2-Dioxygenase, domain 1"/>
    <property type="match status" value="1"/>
</dbReference>
<feature type="domain" description="VOC" evidence="1">
    <location>
        <begin position="6"/>
        <end position="136"/>
    </location>
</feature>
<comment type="caution">
    <text evidence="2">The sequence shown here is derived from an EMBL/GenBank/DDBJ whole genome shotgun (WGS) entry which is preliminary data.</text>
</comment>
<dbReference type="SUPFAM" id="SSF54593">
    <property type="entry name" value="Glyoxalase/Bleomycin resistance protein/Dihydroxybiphenyl dioxygenase"/>
    <property type="match status" value="1"/>
</dbReference>
<evidence type="ECO:0000259" key="1">
    <source>
        <dbReference type="PROSITE" id="PS51819"/>
    </source>
</evidence>
<dbReference type="Proteomes" id="UP001139157">
    <property type="component" value="Unassembled WGS sequence"/>
</dbReference>
<sequence>MATITNISLVTVYVTDQSEAKQWYIDKLGFVETADVTMGENGFRWVTVAQPDHPELGVALMVPGPPLDDNLAEAIRRALANGTHGALGLRTDDCQKAYEELTAKGVEFVQPPSERPYGVEAVMRDNSGNWLVLVEQREFDPKTTDWSGEDVCDPNQPNQ</sequence>
<protein>
    <submittedName>
        <fullName evidence="2">VOC family protein</fullName>
    </submittedName>
</protein>
<keyword evidence="3" id="KW-1185">Reference proteome</keyword>
<dbReference type="PANTHER" id="PTHR36437">
    <property type="entry name" value="GLYOXALASE/BLEOMYCIN RESISTANCE PROTEIN/DIOXYGENASE"/>
    <property type="match status" value="1"/>
</dbReference>
<gene>
    <name evidence="2" type="ORF">NDR86_16150</name>
</gene>
<accession>A0A9X2E750</accession>
<dbReference type="InterPro" id="IPR029068">
    <property type="entry name" value="Glyas_Bleomycin-R_OHBP_Dase"/>
</dbReference>
<dbReference type="RefSeq" id="WP_251912931.1">
    <property type="nucleotide sequence ID" value="NZ_JAMRXG010000006.1"/>
</dbReference>
<proteinExistence type="predicted"/>
<dbReference type="InterPro" id="IPR037523">
    <property type="entry name" value="VOC_core"/>
</dbReference>
<reference evidence="2" key="1">
    <citation type="submission" date="2022-06" db="EMBL/GenBank/DDBJ databases">
        <title>Novel species in genus nocardia.</title>
        <authorList>
            <person name="Li F."/>
        </authorList>
    </citation>
    <scope>NUCLEOTIDE SEQUENCE</scope>
    <source>
        <strain evidence="2">CDC141</strain>
    </source>
</reference>
<evidence type="ECO:0000313" key="2">
    <source>
        <dbReference type="EMBL" id="MCM6775009.1"/>
    </source>
</evidence>